<evidence type="ECO:0000256" key="6">
    <source>
        <dbReference type="ARBA" id="ARBA00023136"/>
    </source>
</evidence>
<feature type="domain" description="Cytochrome c assembly protein" evidence="8">
    <location>
        <begin position="29"/>
        <end position="188"/>
    </location>
</feature>
<feature type="transmembrane region" description="Helical" evidence="7">
    <location>
        <begin position="131"/>
        <end position="152"/>
    </location>
</feature>
<accession>A0A6J6XFD6</accession>
<feature type="transmembrane region" description="Helical" evidence="7">
    <location>
        <begin position="204"/>
        <end position="225"/>
    </location>
</feature>
<keyword evidence="4" id="KW-0201">Cytochrome c-type biogenesis</keyword>
<dbReference type="InterPro" id="IPR045062">
    <property type="entry name" value="Cyt_c_biogenesis_CcsA/CcmC"/>
</dbReference>
<dbReference type="PANTHER" id="PTHR30071">
    <property type="entry name" value="HEME EXPORTER PROTEIN C"/>
    <property type="match status" value="1"/>
</dbReference>
<feature type="transmembrane region" description="Helical" evidence="7">
    <location>
        <begin position="58"/>
        <end position="84"/>
    </location>
</feature>
<proteinExistence type="inferred from homology"/>
<dbReference type="EMBL" id="CAFAAI010000086">
    <property type="protein sequence ID" value="CAB4793906.1"/>
    <property type="molecule type" value="Genomic_DNA"/>
</dbReference>
<feature type="transmembrane region" description="Helical" evidence="7">
    <location>
        <begin position="96"/>
        <end position="119"/>
    </location>
</feature>
<keyword evidence="5 7" id="KW-1133">Transmembrane helix</keyword>
<reference evidence="9" key="1">
    <citation type="submission" date="2020-05" db="EMBL/GenBank/DDBJ databases">
        <authorList>
            <person name="Chiriac C."/>
            <person name="Salcher M."/>
            <person name="Ghai R."/>
            <person name="Kavagutti S V."/>
        </authorList>
    </citation>
    <scope>NUCLEOTIDE SEQUENCE</scope>
</reference>
<dbReference type="GO" id="GO:0017004">
    <property type="term" value="P:cytochrome complex assembly"/>
    <property type="evidence" value="ECO:0007669"/>
    <property type="project" value="UniProtKB-KW"/>
</dbReference>
<dbReference type="GO" id="GO:0015232">
    <property type="term" value="F:heme transmembrane transporter activity"/>
    <property type="evidence" value="ECO:0007669"/>
    <property type="project" value="InterPro"/>
</dbReference>
<evidence type="ECO:0000256" key="4">
    <source>
        <dbReference type="ARBA" id="ARBA00022748"/>
    </source>
</evidence>
<evidence type="ECO:0000256" key="2">
    <source>
        <dbReference type="ARBA" id="ARBA00005840"/>
    </source>
</evidence>
<evidence type="ECO:0000256" key="7">
    <source>
        <dbReference type="SAM" id="Phobius"/>
    </source>
</evidence>
<comment type="subcellular location">
    <subcellularLocation>
        <location evidence="1">Membrane</location>
        <topology evidence="1">Multi-pass membrane protein</topology>
    </subcellularLocation>
</comment>
<evidence type="ECO:0000256" key="1">
    <source>
        <dbReference type="ARBA" id="ARBA00004141"/>
    </source>
</evidence>
<dbReference type="GO" id="GO:0020037">
    <property type="term" value="F:heme binding"/>
    <property type="evidence" value="ECO:0007669"/>
    <property type="project" value="InterPro"/>
</dbReference>
<sequence length="255" mass="28010">MATPDIETSATAASTRAGTGTTFTRFVGLATIVGMIALGVFGLLLSPADVQQSDSVRILYIHVGTVWIAYVAFAVTALSSAAYLWKRTTSLTWDRLAGASAEIGVLFMALTLLAGSLWGRLSWGKFWVWDARVTSTAFMFVTYVGYLAVRGLGGSHQQRARRSAVVALLAVLEIPLVHFSVKLWRGLHQDSSVADRTHVNLHGLMLFSLFISLVAFTLLYVWLLMHRQRVLAMQDAIDNTGLDYALQQRRDEGDL</sequence>
<evidence type="ECO:0000256" key="5">
    <source>
        <dbReference type="ARBA" id="ARBA00022989"/>
    </source>
</evidence>
<evidence type="ECO:0000256" key="3">
    <source>
        <dbReference type="ARBA" id="ARBA00022692"/>
    </source>
</evidence>
<feature type="transmembrane region" description="Helical" evidence="7">
    <location>
        <begin position="164"/>
        <end position="184"/>
    </location>
</feature>
<name>A0A6J6XFD6_9ZZZZ</name>
<dbReference type="PRINTS" id="PR01386">
    <property type="entry name" value="CCMCBIOGNSIS"/>
</dbReference>
<organism evidence="9">
    <name type="scientific">freshwater metagenome</name>
    <dbReference type="NCBI Taxonomy" id="449393"/>
    <lineage>
        <taxon>unclassified sequences</taxon>
        <taxon>metagenomes</taxon>
        <taxon>ecological metagenomes</taxon>
    </lineage>
</organism>
<dbReference type="InterPro" id="IPR002541">
    <property type="entry name" value="Cyt_c_assembly"/>
</dbReference>
<dbReference type="AlphaFoldDB" id="A0A6J6XFD6"/>
<comment type="similarity">
    <text evidence="2">Belongs to the CcmC/CycZ/HelC family.</text>
</comment>
<feature type="transmembrane region" description="Helical" evidence="7">
    <location>
        <begin position="26"/>
        <end position="46"/>
    </location>
</feature>
<dbReference type="PANTHER" id="PTHR30071:SF1">
    <property type="entry name" value="CYTOCHROME B_B6 PROTEIN-RELATED"/>
    <property type="match status" value="1"/>
</dbReference>
<keyword evidence="6 7" id="KW-0472">Membrane</keyword>
<evidence type="ECO:0000259" key="8">
    <source>
        <dbReference type="Pfam" id="PF01578"/>
    </source>
</evidence>
<dbReference type="Pfam" id="PF01578">
    <property type="entry name" value="Cytochrom_C_asm"/>
    <property type="match status" value="1"/>
</dbReference>
<gene>
    <name evidence="9" type="ORF">UFOPK2992_00618</name>
</gene>
<evidence type="ECO:0000313" key="9">
    <source>
        <dbReference type="EMBL" id="CAB4793906.1"/>
    </source>
</evidence>
<protein>
    <submittedName>
        <fullName evidence="9">Unannotated protein</fullName>
    </submittedName>
</protein>
<dbReference type="InterPro" id="IPR003557">
    <property type="entry name" value="Cyt_c_biogenesis_CcmC"/>
</dbReference>
<dbReference type="GO" id="GO:0005886">
    <property type="term" value="C:plasma membrane"/>
    <property type="evidence" value="ECO:0007669"/>
    <property type="project" value="TreeGrafter"/>
</dbReference>
<keyword evidence="3 7" id="KW-0812">Transmembrane</keyword>